<evidence type="ECO:0000313" key="4">
    <source>
        <dbReference type="Proteomes" id="UP000886844"/>
    </source>
</evidence>
<dbReference type="EMBL" id="DXDA01000043">
    <property type="protein sequence ID" value="HIY68799.1"/>
    <property type="molecule type" value="Genomic_DNA"/>
</dbReference>
<dbReference type="Gene3D" id="2.60.120.1440">
    <property type="match status" value="1"/>
</dbReference>
<dbReference type="InterPro" id="IPR032508">
    <property type="entry name" value="FecR_C"/>
</dbReference>
<gene>
    <name evidence="3" type="ORF">H9828_05225</name>
</gene>
<organism evidence="3 4">
    <name type="scientific">Candidatus Alistipes intestinigallinarum</name>
    <dbReference type="NCBI Taxonomy" id="2838440"/>
    <lineage>
        <taxon>Bacteria</taxon>
        <taxon>Pseudomonadati</taxon>
        <taxon>Bacteroidota</taxon>
        <taxon>Bacteroidia</taxon>
        <taxon>Bacteroidales</taxon>
        <taxon>Rikenellaceae</taxon>
        <taxon>Alistipes</taxon>
    </lineage>
</organism>
<name>A0A9D1YZJ2_9BACT</name>
<dbReference type="AlphaFoldDB" id="A0A9D1YZJ2"/>
<dbReference type="GO" id="GO:0016989">
    <property type="term" value="F:sigma factor antagonist activity"/>
    <property type="evidence" value="ECO:0007669"/>
    <property type="project" value="TreeGrafter"/>
</dbReference>
<dbReference type="Proteomes" id="UP000886844">
    <property type="component" value="Unassembled WGS sequence"/>
</dbReference>
<evidence type="ECO:0000259" key="2">
    <source>
        <dbReference type="Pfam" id="PF16344"/>
    </source>
</evidence>
<dbReference type="InterPro" id="IPR012373">
    <property type="entry name" value="Ferrdict_sens_TM"/>
</dbReference>
<dbReference type="PANTHER" id="PTHR30273">
    <property type="entry name" value="PERIPLASMIC SIGNAL SENSOR AND SIGMA FACTOR ACTIVATOR FECR-RELATED"/>
    <property type="match status" value="1"/>
</dbReference>
<evidence type="ECO:0000313" key="3">
    <source>
        <dbReference type="EMBL" id="HIY68799.1"/>
    </source>
</evidence>
<feature type="domain" description="FecR protein" evidence="1">
    <location>
        <begin position="106"/>
        <end position="198"/>
    </location>
</feature>
<reference evidence="3" key="2">
    <citation type="submission" date="2021-04" db="EMBL/GenBank/DDBJ databases">
        <authorList>
            <person name="Gilroy R."/>
        </authorList>
    </citation>
    <scope>NUCLEOTIDE SEQUENCE</scope>
    <source>
        <strain evidence="3">5134</strain>
    </source>
</reference>
<feature type="domain" description="Protein FecR C-terminal" evidence="2">
    <location>
        <begin position="250"/>
        <end position="315"/>
    </location>
</feature>
<dbReference type="InterPro" id="IPR006860">
    <property type="entry name" value="FecR"/>
</dbReference>
<accession>A0A9D1YZJ2</accession>
<reference evidence="3" key="1">
    <citation type="journal article" date="2021" name="PeerJ">
        <title>Extensive microbial diversity within the chicken gut microbiome revealed by metagenomics and culture.</title>
        <authorList>
            <person name="Gilroy R."/>
            <person name="Ravi A."/>
            <person name="Getino M."/>
            <person name="Pursley I."/>
            <person name="Horton D.L."/>
            <person name="Alikhan N.F."/>
            <person name="Baker D."/>
            <person name="Gharbi K."/>
            <person name="Hall N."/>
            <person name="Watson M."/>
            <person name="Adriaenssens E.M."/>
            <person name="Foster-Nyarko E."/>
            <person name="Jarju S."/>
            <person name="Secka A."/>
            <person name="Antonio M."/>
            <person name="Oren A."/>
            <person name="Chaudhuri R.R."/>
            <person name="La Ragione R."/>
            <person name="Hildebrand F."/>
            <person name="Pallen M.J."/>
        </authorList>
    </citation>
    <scope>NUCLEOTIDE SEQUENCE</scope>
    <source>
        <strain evidence="3">5134</strain>
    </source>
</reference>
<proteinExistence type="predicted"/>
<dbReference type="PANTHER" id="PTHR30273:SF2">
    <property type="entry name" value="PROTEIN FECR"/>
    <property type="match status" value="1"/>
</dbReference>
<comment type="caution">
    <text evidence="3">The sequence shown here is derived from an EMBL/GenBank/DDBJ whole genome shotgun (WGS) entry which is preliminary data.</text>
</comment>
<dbReference type="Pfam" id="PF16344">
    <property type="entry name" value="FecR_C"/>
    <property type="match status" value="1"/>
</dbReference>
<dbReference type="Gene3D" id="3.55.50.30">
    <property type="match status" value="1"/>
</dbReference>
<protein>
    <submittedName>
        <fullName evidence="3">FecR domain-containing protein</fullName>
    </submittedName>
</protein>
<sequence>MDYEMLFKFFRGEAAPEEESEIEKWLDADPANRREFRSAQFIFEGLALYGEPSARPAQNPVRPLWQRVVRHTVRIAALVALVAVTAYVVQRKTFDRVSDRMTSLTVPYGQRIRISLPDGSDVWLNSGARIEYPVIFKRGERRVSLSGEALFEVRHDEKCPFVVRTYASDIEVLGTKFNVVADEAHDRFSTALIEGRVQLSNRIDPRQPKIVMHPSEVVDLVDGRLAVAGNPDPEEMLCWTEGLVNIGGLSFAELMDKFEQVFDVRIVVARQTLPELGEINGKIRVNDGIDNALRIVQHAADFSYEKNVETNVVTIF</sequence>
<dbReference type="PIRSF" id="PIRSF018266">
    <property type="entry name" value="FecR"/>
    <property type="match status" value="1"/>
</dbReference>
<evidence type="ECO:0000259" key="1">
    <source>
        <dbReference type="Pfam" id="PF04773"/>
    </source>
</evidence>
<dbReference type="Pfam" id="PF04773">
    <property type="entry name" value="FecR"/>
    <property type="match status" value="1"/>
</dbReference>